<gene>
    <name evidence="2" type="ORF">MELLADRAFT_91039</name>
</gene>
<evidence type="ECO:0000313" key="3">
    <source>
        <dbReference type="Proteomes" id="UP000001072"/>
    </source>
</evidence>
<dbReference type="VEuPathDB" id="FungiDB:MELLADRAFT_91039"/>
<dbReference type="RefSeq" id="XP_007405245.1">
    <property type="nucleotide sequence ID" value="XM_007405183.1"/>
</dbReference>
<sequence length="267" mass="29973">MRDKSMIHPVEKFHPGRVKQVLDVCQLINNQGITPKKFMQCYFLSDKLASKRRIWGTEGGWPSSRNVILSIRKTICQQSGGDQMWNDFILDEAKRIVQSQELPRGYAPNGGYYSSGKITEDFFSEENIAIRESSLESSMPFLYKLINAKIMSSIETSDNNNIAEGLSAEPHVDGLPHDEESDLPDSDGIAFSKPKSHRDMKVLQSTAVPKMICAMVSYVCNRRSNGMQIHNGMTFLACGASERLNEFLTFHGLSVSRQTALRVTDTL</sequence>
<keyword evidence="3" id="KW-1185">Reference proteome</keyword>
<feature type="region of interest" description="Disordered" evidence="1">
    <location>
        <begin position="164"/>
        <end position="191"/>
    </location>
</feature>
<evidence type="ECO:0000313" key="2">
    <source>
        <dbReference type="EMBL" id="EGG11610.1"/>
    </source>
</evidence>
<dbReference type="OrthoDB" id="2497193at2759"/>
<evidence type="ECO:0000256" key="1">
    <source>
        <dbReference type="SAM" id="MobiDB-lite"/>
    </source>
</evidence>
<dbReference type="HOGENOM" id="CLU_009176_2_1_1"/>
<name>F4R8G4_MELLP</name>
<dbReference type="Proteomes" id="UP000001072">
    <property type="component" value="Unassembled WGS sequence"/>
</dbReference>
<dbReference type="EMBL" id="GL883092">
    <property type="protein sequence ID" value="EGG11610.1"/>
    <property type="molecule type" value="Genomic_DNA"/>
</dbReference>
<dbReference type="KEGG" id="mlr:MELLADRAFT_91039"/>
<dbReference type="InParanoid" id="F4R8G4"/>
<proteinExistence type="predicted"/>
<accession>F4R8G4</accession>
<dbReference type="GeneID" id="18935762"/>
<reference evidence="3" key="1">
    <citation type="journal article" date="2011" name="Proc. Natl. Acad. Sci. U.S.A.">
        <title>Obligate biotrophy features unraveled by the genomic analysis of rust fungi.</title>
        <authorList>
            <person name="Duplessis S."/>
            <person name="Cuomo C.A."/>
            <person name="Lin Y.-C."/>
            <person name="Aerts A."/>
            <person name="Tisserant E."/>
            <person name="Veneault-Fourrey C."/>
            <person name="Joly D.L."/>
            <person name="Hacquard S."/>
            <person name="Amselem J."/>
            <person name="Cantarel B.L."/>
            <person name="Chiu R."/>
            <person name="Coutinho P.M."/>
            <person name="Feau N."/>
            <person name="Field M."/>
            <person name="Frey P."/>
            <person name="Gelhaye E."/>
            <person name="Goldberg J."/>
            <person name="Grabherr M.G."/>
            <person name="Kodira C.D."/>
            <person name="Kohler A."/>
            <person name="Kuees U."/>
            <person name="Lindquist E.A."/>
            <person name="Lucas S.M."/>
            <person name="Mago R."/>
            <person name="Mauceli E."/>
            <person name="Morin E."/>
            <person name="Murat C."/>
            <person name="Pangilinan J.L."/>
            <person name="Park R."/>
            <person name="Pearson M."/>
            <person name="Quesneville H."/>
            <person name="Rouhier N."/>
            <person name="Sakthikumar S."/>
            <person name="Salamov A.A."/>
            <person name="Schmutz J."/>
            <person name="Selles B."/>
            <person name="Shapiro H."/>
            <person name="Tanguay P."/>
            <person name="Tuskan G.A."/>
            <person name="Henrissat B."/>
            <person name="Van de Peer Y."/>
            <person name="Rouze P."/>
            <person name="Ellis J.G."/>
            <person name="Dodds P.N."/>
            <person name="Schein J.E."/>
            <person name="Zhong S."/>
            <person name="Hamelin R.C."/>
            <person name="Grigoriev I.V."/>
            <person name="Szabo L.J."/>
            <person name="Martin F."/>
        </authorList>
    </citation>
    <scope>NUCLEOTIDE SEQUENCE [LARGE SCALE GENOMIC DNA]</scope>
    <source>
        <strain evidence="3">98AG31 / pathotype 3-4-7</strain>
    </source>
</reference>
<dbReference type="AlphaFoldDB" id="F4R8G4"/>
<protein>
    <submittedName>
        <fullName evidence="2">Uncharacterized protein</fullName>
    </submittedName>
</protein>
<organism evidence="3">
    <name type="scientific">Melampsora larici-populina (strain 98AG31 / pathotype 3-4-7)</name>
    <name type="common">Poplar leaf rust fungus</name>
    <dbReference type="NCBI Taxonomy" id="747676"/>
    <lineage>
        <taxon>Eukaryota</taxon>
        <taxon>Fungi</taxon>
        <taxon>Dikarya</taxon>
        <taxon>Basidiomycota</taxon>
        <taxon>Pucciniomycotina</taxon>
        <taxon>Pucciniomycetes</taxon>
        <taxon>Pucciniales</taxon>
        <taxon>Melampsoraceae</taxon>
        <taxon>Melampsora</taxon>
    </lineage>
</organism>